<dbReference type="InterPro" id="IPR043502">
    <property type="entry name" value="DNA/RNA_pol_sf"/>
</dbReference>
<protein>
    <submittedName>
        <fullName evidence="2">Retrovirus-related Pol polyprotein from transposon RE1</fullName>
    </submittedName>
</protein>
<dbReference type="SUPFAM" id="SSF53098">
    <property type="entry name" value="Ribonuclease H-like"/>
    <property type="match status" value="1"/>
</dbReference>
<proteinExistence type="predicted"/>
<name>A0A438I1J0_VITVI</name>
<feature type="domain" description="Integrase catalytic" evidence="1">
    <location>
        <begin position="191"/>
        <end position="375"/>
    </location>
</feature>
<dbReference type="Pfam" id="PF25597">
    <property type="entry name" value="SH3_retrovirus"/>
    <property type="match status" value="1"/>
</dbReference>
<gene>
    <name evidence="2" type="primary">RE1_3051</name>
    <name evidence="2" type="ORF">CK203_038757</name>
</gene>
<comment type="caution">
    <text evidence="2">The sequence shown here is derived from an EMBL/GenBank/DDBJ whole genome shotgun (WGS) entry which is preliminary data.</text>
</comment>
<dbReference type="Pfam" id="PF14223">
    <property type="entry name" value="Retrotran_gag_2"/>
    <property type="match status" value="1"/>
</dbReference>
<evidence type="ECO:0000259" key="1">
    <source>
        <dbReference type="PROSITE" id="PS50994"/>
    </source>
</evidence>
<evidence type="ECO:0000313" key="2">
    <source>
        <dbReference type="EMBL" id="RVW90584.1"/>
    </source>
</evidence>
<dbReference type="InterPro" id="IPR057670">
    <property type="entry name" value="SH3_retrovirus"/>
</dbReference>
<dbReference type="GO" id="GO:0015074">
    <property type="term" value="P:DNA integration"/>
    <property type="evidence" value="ECO:0007669"/>
    <property type="project" value="InterPro"/>
</dbReference>
<dbReference type="PANTHER" id="PTHR11439">
    <property type="entry name" value="GAG-POL-RELATED RETROTRANSPOSON"/>
    <property type="match status" value="1"/>
</dbReference>
<evidence type="ECO:0000313" key="3">
    <source>
        <dbReference type="Proteomes" id="UP000288805"/>
    </source>
</evidence>
<dbReference type="InterPro" id="IPR001584">
    <property type="entry name" value="Integrase_cat-core"/>
</dbReference>
<dbReference type="InterPro" id="IPR012337">
    <property type="entry name" value="RNaseH-like_sf"/>
</dbReference>
<dbReference type="GO" id="GO:0003676">
    <property type="term" value="F:nucleic acid binding"/>
    <property type="evidence" value="ECO:0007669"/>
    <property type="project" value="InterPro"/>
</dbReference>
<dbReference type="InterPro" id="IPR013103">
    <property type="entry name" value="RVT_2"/>
</dbReference>
<dbReference type="PROSITE" id="PS50994">
    <property type="entry name" value="INTEGRASE"/>
    <property type="match status" value="1"/>
</dbReference>
<dbReference type="SUPFAM" id="SSF56672">
    <property type="entry name" value="DNA/RNA polymerases"/>
    <property type="match status" value="1"/>
</dbReference>
<dbReference type="EMBL" id="QGNW01000153">
    <property type="protein sequence ID" value="RVW90584.1"/>
    <property type="molecule type" value="Genomic_DNA"/>
</dbReference>
<sequence length="899" mass="101593">MKQVKNQIKNLTKGSQSVIEFLQLVKCRADELAILGAPMNEDDLTEKILDGLRDDYKGLIRAVQARDTMIMLDELHEKLLNFEASLQGVKSEPSHFPASTNPANRNTTSWHPSFNSGNTKNNWHPSTHFGNNRIDWRLSPNTNNRSLAGTLPRDVPLFRLVPNQPNTTPVAPVNSTLTPWQPRAHFVANTTPTTPQWLLDSGVSHHVTTDLSNLSLHTPYTGSDDIMIGDGSSLLITHTGTSHGGNPFEGSHERWGKSEVKDVFIRFKAIVETHFQKKIHTLYSDNGGEYLALQTFLTTHGITHLTTPPHTPKHNGYSERRHRHIVEIGLTLLSHASFSLTFWTHVFATAVYLINRMPTPTLNLSSPYENIFGSPPNYSKLRIFCCLCYPWLRPYSSRKLESRSKPCIFLDYSLTQSAYLCYHPPTSRMYVSRHVKFVEYVFPSLTLSMPSACPQPDTVSTWIPPIITFQPTKLPPRHSTHHLQFNLKDSPHVMLRSLLPTQPHTYHMSLLFNQPSFCLHLKSNQPPPCFHPTPNQTHLSLHKARLVAKSFHQGLGIDYHDTFSPVVKPTTVHLVLSLAIIQLMFASFEKQFIGLNKLHELRKFLIASGFHNSHVDTSLFVLNTGCNLLYILVYVDDIILTGNDDTMVHKFMQLLAHQFSLKDMGHLSYFLGMEVIPNDHGILLSQRSYIVYLFTRTKMMDAKPVHTPLPTTPPITLHSGSSLKDPTEYRTIVGSLQYLLITQPDIAFAVNKLSQYMHQPTTEHWILVKRLLRYLCGSSSAGNKDDFTSTSAYVVYIGRNPISWSSKKQRTVARSSTEAEYRSVATTAAKLNWVNSLLTELGVVLPQSPVIYCDNIGATNLCSNPVFHSRMKHVAIDFHFIREQVQNGTLRVSHVSSDD</sequence>
<dbReference type="InterPro" id="IPR036397">
    <property type="entry name" value="RNaseH_sf"/>
</dbReference>
<dbReference type="AlphaFoldDB" id="A0A438I1J0"/>
<dbReference type="PANTHER" id="PTHR11439:SF489">
    <property type="entry name" value="RNA-DIRECTED DNA POLYMERASE"/>
    <property type="match status" value="1"/>
</dbReference>
<dbReference type="CDD" id="cd09272">
    <property type="entry name" value="RNase_HI_RT_Ty1"/>
    <property type="match status" value="1"/>
</dbReference>
<reference evidence="2 3" key="1">
    <citation type="journal article" date="2018" name="PLoS Genet.">
        <title>Population sequencing reveals clonal diversity and ancestral inbreeding in the grapevine cultivar Chardonnay.</title>
        <authorList>
            <person name="Roach M.J."/>
            <person name="Johnson D.L."/>
            <person name="Bohlmann J."/>
            <person name="van Vuuren H.J."/>
            <person name="Jones S.J."/>
            <person name="Pretorius I.S."/>
            <person name="Schmidt S.A."/>
            <person name="Borneman A.R."/>
        </authorList>
    </citation>
    <scope>NUCLEOTIDE SEQUENCE [LARGE SCALE GENOMIC DNA]</scope>
    <source>
        <strain evidence="3">cv. Chardonnay</strain>
        <tissue evidence="2">Leaf</tissue>
    </source>
</reference>
<dbReference type="Proteomes" id="UP000288805">
    <property type="component" value="Unassembled WGS sequence"/>
</dbReference>
<dbReference type="Gene3D" id="3.30.420.10">
    <property type="entry name" value="Ribonuclease H-like superfamily/Ribonuclease H"/>
    <property type="match status" value="1"/>
</dbReference>
<dbReference type="Pfam" id="PF07727">
    <property type="entry name" value="RVT_2"/>
    <property type="match status" value="1"/>
</dbReference>
<accession>A0A438I1J0</accession>
<organism evidence="2 3">
    <name type="scientific">Vitis vinifera</name>
    <name type="common">Grape</name>
    <dbReference type="NCBI Taxonomy" id="29760"/>
    <lineage>
        <taxon>Eukaryota</taxon>
        <taxon>Viridiplantae</taxon>
        <taxon>Streptophyta</taxon>
        <taxon>Embryophyta</taxon>
        <taxon>Tracheophyta</taxon>
        <taxon>Spermatophyta</taxon>
        <taxon>Magnoliopsida</taxon>
        <taxon>eudicotyledons</taxon>
        <taxon>Gunneridae</taxon>
        <taxon>Pentapetalae</taxon>
        <taxon>rosids</taxon>
        <taxon>Vitales</taxon>
        <taxon>Vitaceae</taxon>
        <taxon>Viteae</taxon>
        <taxon>Vitis</taxon>
    </lineage>
</organism>